<dbReference type="OrthoDB" id="415696at2759"/>
<accession>A0A0P1BIU1</accession>
<dbReference type="Gene3D" id="3.40.30.10">
    <property type="entry name" value="Glutaredoxin"/>
    <property type="match status" value="1"/>
</dbReference>
<protein>
    <recommendedName>
        <fullName evidence="6">Monothiol glutaredoxin-5, mitochondrial</fullName>
    </recommendedName>
</protein>
<feature type="domain" description="Glutaredoxin" evidence="7">
    <location>
        <begin position="59"/>
        <end position="125"/>
    </location>
</feature>
<evidence type="ECO:0000256" key="1">
    <source>
        <dbReference type="ARBA" id="ARBA00022714"/>
    </source>
</evidence>
<evidence type="ECO:0000256" key="6">
    <source>
        <dbReference type="ARBA" id="ARBA00067618"/>
    </source>
</evidence>
<keyword evidence="9" id="KW-1185">Reference proteome</keyword>
<dbReference type="Pfam" id="PF00462">
    <property type="entry name" value="Glutaredoxin"/>
    <property type="match status" value="1"/>
</dbReference>
<evidence type="ECO:0000313" key="8">
    <source>
        <dbReference type="EMBL" id="CEH16143.1"/>
    </source>
</evidence>
<dbReference type="InterPro" id="IPR004480">
    <property type="entry name" value="Monothiol_GRX-rel"/>
</dbReference>
<name>A0A0P1BIU1_9BASI</name>
<dbReference type="NCBIfam" id="TIGR00365">
    <property type="entry name" value="Grx4 family monothiol glutaredoxin"/>
    <property type="match status" value="1"/>
</dbReference>
<keyword evidence="2" id="KW-0479">Metal-binding</keyword>
<dbReference type="GO" id="GO:0046872">
    <property type="term" value="F:metal ion binding"/>
    <property type="evidence" value="ECO:0007669"/>
    <property type="project" value="UniProtKB-KW"/>
</dbReference>
<dbReference type="InterPro" id="IPR002109">
    <property type="entry name" value="Glutaredoxin"/>
</dbReference>
<dbReference type="GO" id="GO:0044571">
    <property type="term" value="P:[2Fe-2S] cluster assembly"/>
    <property type="evidence" value="ECO:0007669"/>
    <property type="project" value="UniProtKB-ARBA"/>
</dbReference>
<evidence type="ECO:0000256" key="2">
    <source>
        <dbReference type="ARBA" id="ARBA00022723"/>
    </source>
</evidence>
<sequence length="169" mass="18215">MSLFRSATHTLRSPLVQPLRSSSLAAYSSTRLFHQTASRFALAPAERKKIDDAVHAHPVVVFMKGTPEVPQCGFSRAVVQILQVQGVKPECLKTYNVLEDSALREGIKDYSAWPTIPQLFVAGDFQGGADLALSMHTSGELEEVLTKAGALIEPATPPAGTTEQQKGQA</sequence>
<dbReference type="GO" id="GO:0005759">
    <property type="term" value="C:mitochondrial matrix"/>
    <property type="evidence" value="ECO:0007669"/>
    <property type="project" value="TreeGrafter"/>
</dbReference>
<organism evidence="8 9">
    <name type="scientific">Ceraceosorus bombacis</name>
    <dbReference type="NCBI Taxonomy" id="401625"/>
    <lineage>
        <taxon>Eukaryota</taxon>
        <taxon>Fungi</taxon>
        <taxon>Dikarya</taxon>
        <taxon>Basidiomycota</taxon>
        <taxon>Ustilaginomycotina</taxon>
        <taxon>Exobasidiomycetes</taxon>
        <taxon>Ceraceosorales</taxon>
        <taxon>Ceraceosoraceae</taxon>
        <taxon>Ceraceosorus</taxon>
    </lineage>
</organism>
<dbReference type="InterPro" id="IPR036249">
    <property type="entry name" value="Thioredoxin-like_sf"/>
</dbReference>
<dbReference type="AlphaFoldDB" id="A0A0P1BIU1"/>
<dbReference type="STRING" id="401625.A0A0P1BIU1"/>
<proteinExistence type="predicted"/>
<dbReference type="CDD" id="cd03028">
    <property type="entry name" value="GRX_PICOT_like"/>
    <property type="match status" value="1"/>
</dbReference>
<evidence type="ECO:0000256" key="5">
    <source>
        <dbReference type="ARBA" id="ARBA00023284"/>
    </source>
</evidence>
<evidence type="ECO:0000259" key="7">
    <source>
        <dbReference type="Pfam" id="PF00462"/>
    </source>
</evidence>
<dbReference type="FunFam" id="3.40.30.10:FF:000005">
    <property type="entry name" value="Glutaredoxin 5"/>
    <property type="match status" value="1"/>
</dbReference>
<keyword evidence="4" id="KW-0411">Iron-sulfur</keyword>
<dbReference type="InterPro" id="IPR033658">
    <property type="entry name" value="GRX_PICOT-like"/>
</dbReference>
<keyword evidence="1" id="KW-0001">2Fe-2S</keyword>
<dbReference type="GO" id="GO:0015036">
    <property type="term" value="F:disulfide oxidoreductase activity"/>
    <property type="evidence" value="ECO:0007669"/>
    <property type="project" value="UniProtKB-ARBA"/>
</dbReference>
<dbReference type="PROSITE" id="PS51354">
    <property type="entry name" value="GLUTAREDOXIN_2"/>
    <property type="match status" value="1"/>
</dbReference>
<keyword evidence="3" id="KW-0408">Iron</keyword>
<dbReference type="SUPFAM" id="SSF52833">
    <property type="entry name" value="Thioredoxin-like"/>
    <property type="match status" value="1"/>
</dbReference>
<dbReference type="PANTHER" id="PTHR10293:SF16">
    <property type="entry name" value="GLUTAREDOXIN-RELATED PROTEIN 5, MITOCHONDRIAL"/>
    <property type="match status" value="1"/>
</dbReference>
<keyword evidence="5" id="KW-0676">Redox-active center</keyword>
<dbReference type="PANTHER" id="PTHR10293">
    <property type="entry name" value="GLUTAREDOXIN FAMILY MEMBER"/>
    <property type="match status" value="1"/>
</dbReference>
<dbReference type="Proteomes" id="UP000054845">
    <property type="component" value="Unassembled WGS sequence"/>
</dbReference>
<reference evidence="8 9" key="1">
    <citation type="submission" date="2014-09" db="EMBL/GenBank/DDBJ databases">
        <authorList>
            <person name="Magalhaes I.L.F."/>
            <person name="Oliveira U."/>
            <person name="Santos F.R."/>
            <person name="Vidigal T.H.D.A."/>
            <person name="Brescovit A.D."/>
            <person name="Santos A.J."/>
        </authorList>
    </citation>
    <scope>NUCLEOTIDE SEQUENCE [LARGE SCALE GENOMIC DNA]</scope>
</reference>
<evidence type="ECO:0000256" key="3">
    <source>
        <dbReference type="ARBA" id="ARBA00023004"/>
    </source>
</evidence>
<evidence type="ECO:0000313" key="9">
    <source>
        <dbReference type="Proteomes" id="UP000054845"/>
    </source>
</evidence>
<dbReference type="GO" id="GO:0051537">
    <property type="term" value="F:2 iron, 2 sulfur cluster binding"/>
    <property type="evidence" value="ECO:0007669"/>
    <property type="project" value="UniProtKB-KW"/>
</dbReference>
<dbReference type="EMBL" id="CCYA01000278">
    <property type="protein sequence ID" value="CEH16143.1"/>
    <property type="molecule type" value="Genomic_DNA"/>
</dbReference>
<evidence type="ECO:0000256" key="4">
    <source>
        <dbReference type="ARBA" id="ARBA00023014"/>
    </source>
</evidence>